<evidence type="ECO:0000256" key="2">
    <source>
        <dbReference type="PROSITE-ProRule" id="PRU00335"/>
    </source>
</evidence>
<sequence>MESSKTGRRPGTPQTKEAILDAAIASFVESGYAATTIRGVARAADVDPALVMHFFGSKDGLFDAALRGAMPVRELAVALSGDVSSLGARLTRRYLEVWESPETGPRIRAIVGSIASTPAAAQIMRDFMSGELATPLAKSLPGDQPERRAILAAAQLMGMAFARYLLAVEPMASMTTDELVISVGPSVQRYLTGDLG</sequence>
<dbReference type="PANTHER" id="PTHR30055:SF235">
    <property type="entry name" value="TRANSCRIPTIONAL REGULATORY PROTEIN"/>
    <property type="match status" value="1"/>
</dbReference>
<dbReference type="InterPro" id="IPR041678">
    <property type="entry name" value="TetR_C_16"/>
</dbReference>
<dbReference type="InterPro" id="IPR009057">
    <property type="entry name" value="Homeodomain-like_sf"/>
</dbReference>
<dbReference type="AlphaFoldDB" id="A0A4U3MBX5"/>
<dbReference type="PROSITE" id="PS50977">
    <property type="entry name" value="HTH_TETR_2"/>
    <property type="match status" value="1"/>
</dbReference>
<dbReference type="Proteomes" id="UP000308705">
    <property type="component" value="Unassembled WGS sequence"/>
</dbReference>
<dbReference type="PRINTS" id="PR00455">
    <property type="entry name" value="HTHTETR"/>
</dbReference>
<dbReference type="Gene3D" id="1.10.10.60">
    <property type="entry name" value="Homeodomain-like"/>
    <property type="match status" value="1"/>
</dbReference>
<feature type="domain" description="HTH tetR-type" evidence="3">
    <location>
        <begin position="13"/>
        <end position="73"/>
    </location>
</feature>
<accession>A0A4U3MBX5</accession>
<dbReference type="PANTHER" id="PTHR30055">
    <property type="entry name" value="HTH-TYPE TRANSCRIPTIONAL REGULATOR RUTR"/>
    <property type="match status" value="1"/>
</dbReference>
<dbReference type="GO" id="GO:0000976">
    <property type="term" value="F:transcription cis-regulatory region binding"/>
    <property type="evidence" value="ECO:0007669"/>
    <property type="project" value="TreeGrafter"/>
</dbReference>
<dbReference type="SUPFAM" id="SSF48498">
    <property type="entry name" value="Tetracyclin repressor-like, C-terminal domain"/>
    <property type="match status" value="1"/>
</dbReference>
<evidence type="ECO:0000313" key="5">
    <source>
        <dbReference type="Proteomes" id="UP000308705"/>
    </source>
</evidence>
<dbReference type="EMBL" id="SZQA01000019">
    <property type="protein sequence ID" value="TKK86748.1"/>
    <property type="molecule type" value="Genomic_DNA"/>
</dbReference>
<keyword evidence="1 2" id="KW-0238">DNA-binding</keyword>
<comment type="caution">
    <text evidence="4">The sequence shown here is derived from an EMBL/GenBank/DDBJ whole genome shotgun (WGS) entry which is preliminary data.</text>
</comment>
<organism evidence="4 5">
    <name type="scientific">Herbidospora galbida</name>
    <dbReference type="NCBI Taxonomy" id="2575442"/>
    <lineage>
        <taxon>Bacteria</taxon>
        <taxon>Bacillati</taxon>
        <taxon>Actinomycetota</taxon>
        <taxon>Actinomycetes</taxon>
        <taxon>Streptosporangiales</taxon>
        <taxon>Streptosporangiaceae</taxon>
        <taxon>Herbidospora</taxon>
    </lineage>
</organism>
<dbReference type="GO" id="GO:0003700">
    <property type="term" value="F:DNA-binding transcription factor activity"/>
    <property type="evidence" value="ECO:0007669"/>
    <property type="project" value="TreeGrafter"/>
</dbReference>
<dbReference type="RefSeq" id="WP_137248601.1">
    <property type="nucleotide sequence ID" value="NZ_SZQA01000019.1"/>
</dbReference>
<keyword evidence="5" id="KW-1185">Reference proteome</keyword>
<dbReference type="SUPFAM" id="SSF46689">
    <property type="entry name" value="Homeodomain-like"/>
    <property type="match status" value="1"/>
</dbReference>
<dbReference type="OrthoDB" id="3210235at2"/>
<feature type="DNA-binding region" description="H-T-H motif" evidence="2">
    <location>
        <begin position="36"/>
        <end position="55"/>
    </location>
</feature>
<dbReference type="InterPro" id="IPR050109">
    <property type="entry name" value="HTH-type_TetR-like_transc_reg"/>
</dbReference>
<gene>
    <name evidence="4" type="ORF">FDA94_20005</name>
</gene>
<dbReference type="Pfam" id="PF17920">
    <property type="entry name" value="TetR_C_16"/>
    <property type="match status" value="1"/>
</dbReference>
<evidence type="ECO:0000259" key="3">
    <source>
        <dbReference type="PROSITE" id="PS50977"/>
    </source>
</evidence>
<dbReference type="Gene3D" id="1.10.357.10">
    <property type="entry name" value="Tetracycline Repressor, domain 2"/>
    <property type="match status" value="1"/>
</dbReference>
<evidence type="ECO:0000313" key="4">
    <source>
        <dbReference type="EMBL" id="TKK86748.1"/>
    </source>
</evidence>
<evidence type="ECO:0000256" key="1">
    <source>
        <dbReference type="ARBA" id="ARBA00023125"/>
    </source>
</evidence>
<reference evidence="4 5" key="1">
    <citation type="submission" date="2019-04" db="EMBL/GenBank/DDBJ databases">
        <title>Herbidospora sp. NEAU-GS14.nov., a novel actinomycete isolated from soil.</title>
        <authorList>
            <person name="Han L."/>
        </authorList>
    </citation>
    <scope>NUCLEOTIDE SEQUENCE [LARGE SCALE GENOMIC DNA]</scope>
    <source>
        <strain evidence="4 5">NEAU-GS14</strain>
    </source>
</reference>
<proteinExistence type="predicted"/>
<dbReference type="InterPro" id="IPR036271">
    <property type="entry name" value="Tet_transcr_reg_TetR-rel_C_sf"/>
</dbReference>
<dbReference type="Pfam" id="PF00440">
    <property type="entry name" value="TetR_N"/>
    <property type="match status" value="1"/>
</dbReference>
<protein>
    <submittedName>
        <fullName evidence="4">TetR/AcrR family transcriptional regulator</fullName>
    </submittedName>
</protein>
<name>A0A4U3MBX5_9ACTN</name>
<dbReference type="InterPro" id="IPR001647">
    <property type="entry name" value="HTH_TetR"/>
</dbReference>